<dbReference type="EMBL" id="SIJB01000013">
    <property type="protein sequence ID" value="NBI28346.1"/>
    <property type="molecule type" value="Genomic_DNA"/>
</dbReference>
<protein>
    <submittedName>
        <fullName evidence="1">Uncharacterized protein</fullName>
    </submittedName>
</protein>
<dbReference type="OrthoDB" id="2881384at2"/>
<organism evidence="1 2">
    <name type="scientific">Chengkuizengella marina</name>
    <dbReference type="NCBI Taxonomy" id="2507566"/>
    <lineage>
        <taxon>Bacteria</taxon>
        <taxon>Bacillati</taxon>
        <taxon>Bacillota</taxon>
        <taxon>Bacilli</taxon>
        <taxon>Bacillales</taxon>
        <taxon>Paenibacillaceae</taxon>
        <taxon>Chengkuizengella</taxon>
    </lineage>
</organism>
<accession>A0A6N9PZN4</accession>
<reference evidence="1 2" key="1">
    <citation type="submission" date="2019-01" db="EMBL/GenBank/DDBJ databases">
        <title>Chengkuizengella sp. nov., isolated from deep-sea sediment of East Pacific Ocean.</title>
        <authorList>
            <person name="Yang J."/>
            <person name="Lai Q."/>
            <person name="Shao Z."/>
        </authorList>
    </citation>
    <scope>NUCLEOTIDE SEQUENCE [LARGE SCALE GENOMIC DNA]</scope>
    <source>
        <strain evidence="1 2">YPA3-1-1</strain>
    </source>
</reference>
<comment type="caution">
    <text evidence="1">The sequence shown here is derived from an EMBL/GenBank/DDBJ whole genome shotgun (WGS) entry which is preliminary data.</text>
</comment>
<dbReference type="Proteomes" id="UP000448943">
    <property type="component" value="Unassembled WGS sequence"/>
</dbReference>
<evidence type="ECO:0000313" key="1">
    <source>
        <dbReference type="EMBL" id="NBI28346.1"/>
    </source>
</evidence>
<dbReference type="AlphaFoldDB" id="A0A6N9PZN4"/>
<keyword evidence="2" id="KW-1185">Reference proteome</keyword>
<name>A0A6N9PZN4_9BACL</name>
<dbReference type="RefSeq" id="WP_160645137.1">
    <property type="nucleotide sequence ID" value="NZ_SIJB01000013.1"/>
</dbReference>
<sequence length="139" mass="14974">MSIFDDTKCDCCVCSMQCVLEQLVGEEVIILIPTSNPVNLVINDVNDFIVFTSQGNYPICNIVAVFIPMPRGNLKLKPIKKNVGVCSCCKAPMTNVLKLLKGRDVFVETLGFVPNVLGTVTDIGEGITVVTGSGTSNFQ</sequence>
<evidence type="ECO:0000313" key="2">
    <source>
        <dbReference type="Proteomes" id="UP000448943"/>
    </source>
</evidence>
<proteinExistence type="predicted"/>
<gene>
    <name evidence="1" type="ORF">ERL59_05195</name>
</gene>